<reference evidence="10" key="1">
    <citation type="submission" date="2016-10" db="EMBL/GenBank/DDBJ databases">
        <title>Sequence of Gallionella enrichment culture.</title>
        <authorList>
            <person name="Poehlein A."/>
            <person name="Muehling M."/>
            <person name="Daniel R."/>
        </authorList>
    </citation>
    <scope>NUCLEOTIDE SEQUENCE</scope>
</reference>
<feature type="transmembrane region" description="Helical" evidence="8">
    <location>
        <begin position="45"/>
        <end position="71"/>
    </location>
</feature>
<feature type="transmembrane region" description="Helical" evidence="8">
    <location>
        <begin position="160"/>
        <end position="182"/>
    </location>
</feature>
<evidence type="ECO:0000256" key="7">
    <source>
        <dbReference type="ARBA" id="ARBA00023136"/>
    </source>
</evidence>
<keyword evidence="6 8" id="KW-1133">Transmembrane helix</keyword>
<gene>
    <name evidence="10" type="primary">tagG_6</name>
    <name evidence="10" type="ORF">GALL_403240</name>
</gene>
<sequence length="275" mass="30197">MSSEIYDSAVSRVGVIDTIRSLWAHRTLIRLLVARDVTVRYKRSVFGVAWTLLNPLMTSAVLWFVFSRIFAAHLPNGVQYAPYVLAGILFSTFFTQGITLAAESVAGGAGILTKVYVPPQVFALATALANAVNFSIGLLALTIVSLLTADGIAWTAPLTLVFMISMIMLITGLGLILSVAYIRFDDMRNIVGVLVMITTYLTPVFYPKSILGTRTREIVDLNPLTSYIEVFRSVFSANGAATWQSWAYMIGTALISWIIGTRLFARAWPRIVAML</sequence>
<evidence type="ECO:0000313" key="10">
    <source>
        <dbReference type="EMBL" id="OIQ77975.1"/>
    </source>
</evidence>
<evidence type="ECO:0000256" key="8">
    <source>
        <dbReference type="SAM" id="Phobius"/>
    </source>
</evidence>
<name>A0A1J5QDB1_9ZZZZ</name>
<keyword evidence="5 8" id="KW-0812">Transmembrane</keyword>
<protein>
    <submittedName>
        <fullName evidence="10">Teichoic acid translocation permease protein TagG</fullName>
    </submittedName>
</protein>
<feature type="transmembrane region" description="Helical" evidence="8">
    <location>
        <begin position="189"/>
        <end position="206"/>
    </location>
</feature>
<dbReference type="GO" id="GO:0140359">
    <property type="term" value="F:ABC-type transporter activity"/>
    <property type="evidence" value="ECO:0007669"/>
    <property type="project" value="InterPro"/>
</dbReference>
<evidence type="ECO:0000256" key="5">
    <source>
        <dbReference type="ARBA" id="ARBA00022692"/>
    </source>
</evidence>
<dbReference type="PANTHER" id="PTHR30413:SF8">
    <property type="entry name" value="TRANSPORT PERMEASE PROTEIN"/>
    <property type="match status" value="1"/>
</dbReference>
<keyword evidence="2" id="KW-0813">Transport</keyword>
<dbReference type="InterPro" id="IPR013525">
    <property type="entry name" value="ABC2_TM"/>
</dbReference>
<evidence type="ECO:0000256" key="4">
    <source>
        <dbReference type="ARBA" id="ARBA00022519"/>
    </source>
</evidence>
<evidence type="ECO:0000256" key="1">
    <source>
        <dbReference type="ARBA" id="ARBA00004429"/>
    </source>
</evidence>
<keyword evidence="7 8" id="KW-0472">Membrane</keyword>
<dbReference type="GO" id="GO:0015920">
    <property type="term" value="P:lipopolysaccharide transport"/>
    <property type="evidence" value="ECO:0007669"/>
    <property type="project" value="TreeGrafter"/>
</dbReference>
<evidence type="ECO:0000256" key="3">
    <source>
        <dbReference type="ARBA" id="ARBA00022475"/>
    </source>
</evidence>
<dbReference type="InterPro" id="IPR047817">
    <property type="entry name" value="ABC2_TM_bact-type"/>
</dbReference>
<accession>A0A1J5QDB1</accession>
<keyword evidence="3" id="KW-1003">Cell membrane</keyword>
<evidence type="ECO:0000259" key="9">
    <source>
        <dbReference type="PROSITE" id="PS51012"/>
    </source>
</evidence>
<feature type="transmembrane region" description="Helical" evidence="8">
    <location>
        <begin position="83"/>
        <end position="109"/>
    </location>
</feature>
<organism evidence="10">
    <name type="scientific">mine drainage metagenome</name>
    <dbReference type="NCBI Taxonomy" id="410659"/>
    <lineage>
        <taxon>unclassified sequences</taxon>
        <taxon>metagenomes</taxon>
        <taxon>ecological metagenomes</taxon>
    </lineage>
</organism>
<feature type="domain" description="ABC transmembrane type-2" evidence="9">
    <location>
        <begin position="46"/>
        <end position="267"/>
    </location>
</feature>
<dbReference type="EMBL" id="MLJW01001496">
    <property type="protein sequence ID" value="OIQ77975.1"/>
    <property type="molecule type" value="Genomic_DNA"/>
</dbReference>
<evidence type="ECO:0000256" key="2">
    <source>
        <dbReference type="ARBA" id="ARBA00022448"/>
    </source>
</evidence>
<feature type="transmembrane region" description="Helical" evidence="8">
    <location>
        <begin position="121"/>
        <end position="148"/>
    </location>
</feature>
<dbReference type="AlphaFoldDB" id="A0A1J5QDB1"/>
<comment type="caution">
    <text evidence="10">The sequence shown here is derived from an EMBL/GenBank/DDBJ whole genome shotgun (WGS) entry which is preliminary data.</text>
</comment>
<keyword evidence="4" id="KW-0997">Cell inner membrane</keyword>
<dbReference type="GO" id="GO:0005886">
    <property type="term" value="C:plasma membrane"/>
    <property type="evidence" value="ECO:0007669"/>
    <property type="project" value="UniProtKB-SubCell"/>
</dbReference>
<proteinExistence type="predicted"/>
<dbReference type="Pfam" id="PF01061">
    <property type="entry name" value="ABC2_membrane"/>
    <property type="match status" value="1"/>
</dbReference>
<evidence type="ECO:0000256" key="6">
    <source>
        <dbReference type="ARBA" id="ARBA00022989"/>
    </source>
</evidence>
<comment type="subcellular location">
    <subcellularLocation>
        <location evidence="1">Cell inner membrane</location>
        <topology evidence="1">Multi-pass membrane protein</topology>
    </subcellularLocation>
</comment>
<feature type="transmembrane region" description="Helical" evidence="8">
    <location>
        <begin position="246"/>
        <end position="265"/>
    </location>
</feature>
<dbReference type="PROSITE" id="PS51012">
    <property type="entry name" value="ABC_TM2"/>
    <property type="match status" value="1"/>
</dbReference>
<dbReference type="PANTHER" id="PTHR30413">
    <property type="entry name" value="INNER MEMBRANE TRANSPORT PERMEASE"/>
    <property type="match status" value="1"/>
</dbReference>